<evidence type="ECO:0000256" key="1">
    <source>
        <dbReference type="SAM" id="Phobius"/>
    </source>
</evidence>
<dbReference type="InterPro" id="IPR025329">
    <property type="entry name" value="DUF4235"/>
</dbReference>
<keyword evidence="1" id="KW-1133">Transmembrane helix</keyword>
<dbReference type="EMBL" id="JACHMK010000001">
    <property type="protein sequence ID" value="MBB6335603.1"/>
    <property type="molecule type" value="Genomic_DNA"/>
</dbReference>
<evidence type="ECO:0000313" key="3">
    <source>
        <dbReference type="Proteomes" id="UP000617426"/>
    </source>
</evidence>
<proteinExistence type="predicted"/>
<keyword evidence="1" id="KW-0812">Transmembrane</keyword>
<keyword evidence="1" id="KW-0472">Membrane</keyword>
<accession>A0A923IYK4</accession>
<name>A0A923IYK4_9ACTO</name>
<gene>
    <name evidence="2" type="ORF">HD592_002168</name>
</gene>
<dbReference type="GeneID" id="85978635"/>
<comment type="caution">
    <text evidence="2">The sequence shown here is derived from an EMBL/GenBank/DDBJ whole genome shotgun (WGS) entry which is preliminary data.</text>
</comment>
<sequence length="86" mass="8802">MEDLGWKIASAGAAAVAAMGASKIAEIGWRLATGNEAPREDDDEAALASLVIFAAASAAVVAIAQRYALRSAKKFWGPSAPKSLEA</sequence>
<dbReference type="Pfam" id="PF14019">
    <property type="entry name" value="DUF4235"/>
    <property type="match status" value="1"/>
</dbReference>
<organism evidence="2 3">
    <name type="scientific">Schaalia hyovaginalis</name>
    <dbReference type="NCBI Taxonomy" id="29316"/>
    <lineage>
        <taxon>Bacteria</taxon>
        <taxon>Bacillati</taxon>
        <taxon>Actinomycetota</taxon>
        <taxon>Actinomycetes</taxon>
        <taxon>Actinomycetales</taxon>
        <taxon>Actinomycetaceae</taxon>
        <taxon>Schaalia</taxon>
    </lineage>
</organism>
<reference evidence="2" key="1">
    <citation type="submission" date="2020-08" db="EMBL/GenBank/DDBJ databases">
        <title>Sequencing the genomes of 1000 actinobacteria strains.</title>
        <authorList>
            <person name="Klenk H.-P."/>
        </authorList>
    </citation>
    <scope>NUCLEOTIDE SEQUENCE</scope>
    <source>
        <strain evidence="2">DSM 10695</strain>
    </source>
</reference>
<feature type="transmembrane region" description="Helical" evidence="1">
    <location>
        <begin position="45"/>
        <end position="64"/>
    </location>
</feature>
<protein>
    <recommendedName>
        <fullName evidence="4">DUF4235 domain-containing protein</fullName>
    </recommendedName>
</protein>
<dbReference type="RefSeq" id="WP_184454073.1">
    <property type="nucleotide sequence ID" value="NZ_JACHMK010000001.1"/>
</dbReference>
<keyword evidence="3" id="KW-1185">Reference proteome</keyword>
<dbReference type="Proteomes" id="UP000617426">
    <property type="component" value="Unassembled WGS sequence"/>
</dbReference>
<dbReference type="AlphaFoldDB" id="A0A923IYK4"/>
<evidence type="ECO:0008006" key="4">
    <source>
        <dbReference type="Google" id="ProtNLM"/>
    </source>
</evidence>
<evidence type="ECO:0000313" key="2">
    <source>
        <dbReference type="EMBL" id="MBB6335603.1"/>
    </source>
</evidence>